<dbReference type="RefSeq" id="WP_214056480.1">
    <property type="nucleotide sequence ID" value="NZ_BAAAHS010000058.1"/>
</dbReference>
<dbReference type="Gene3D" id="3.40.630.30">
    <property type="match status" value="1"/>
</dbReference>
<evidence type="ECO:0000256" key="1">
    <source>
        <dbReference type="ARBA" id="ARBA00022679"/>
    </source>
</evidence>
<reference evidence="4 5" key="1">
    <citation type="submission" date="2021-05" db="EMBL/GenBank/DDBJ databases">
        <title>Complete genome of Nocardioides aquaticus KCTC 9944T isolated from meromictic and hypersaline Ekho Lake, Antarctica.</title>
        <authorList>
            <person name="Hwang K."/>
            <person name="Kim K.M."/>
            <person name="Choe H."/>
        </authorList>
    </citation>
    <scope>NUCLEOTIDE SEQUENCE [LARGE SCALE GENOMIC DNA]</scope>
    <source>
        <strain evidence="4 5">KCTC 9944</strain>
    </source>
</reference>
<name>A0ABX8EKH7_9ACTN</name>
<accession>A0ABX8EKH7</accession>
<evidence type="ECO:0000313" key="4">
    <source>
        <dbReference type="EMBL" id="QVT81042.1"/>
    </source>
</evidence>
<protein>
    <submittedName>
        <fullName evidence="4">Mycothiol acetyltransferase</fullName>
        <ecNumber evidence="4">2.3.1.189</ecNumber>
    </submittedName>
</protein>
<keyword evidence="2 4" id="KW-0012">Acyltransferase</keyword>
<evidence type="ECO:0000313" key="5">
    <source>
        <dbReference type="Proteomes" id="UP000679307"/>
    </source>
</evidence>
<dbReference type="GO" id="GO:0035447">
    <property type="term" value="F:mycothiol synthase activity"/>
    <property type="evidence" value="ECO:0007669"/>
    <property type="project" value="UniProtKB-EC"/>
</dbReference>
<dbReference type="PROSITE" id="PS51186">
    <property type="entry name" value="GNAT"/>
    <property type="match status" value="1"/>
</dbReference>
<dbReference type="InterPro" id="IPR050832">
    <property type="entry name" value="Bact_Acetyltransf"/>
</dbReference>
<dbReference type="EMBL" id="CP075371">
    <property type="protein sequence ID" value="QVT81042.1"/>
    <property type="molecule type" value="Genomic_DNA"/>
</dbReference>
<sequence length="165" mass="17651">MTSSPAPAATIAEVDPRDPLARQALDAYLAEVAQRLDVTFDPGPVSDAGRWLLGRDAADPSRPVAYGGVVAVSSGPQRGAGEVKRMWVDPAWRGTGLGGRLLRDLEALAGRLGHPRVVLDTNLVLTEAVGLYERAGYARVEPYNDNPHAQAWFAKDVLTRGPADR</sequence>
<dbReference type="CDD" id="cd04301">
    <property type="entry name" value="NAT_SF"/>
    <property type="match status" value="1"/>
</dbReference>
<evidence type="ECO:0000256" key="2">
    <source>
        <dbReference type="ARBA" id="ARBA00023315"/>
    </source>
</evidence>
<dbReference type="EC" id="2.3.1.189" evidence="4"/>
<proteinExistence type="predicted"/>
<gene>
    <name evidence="4" type="primary">mshD_8</name>
    <name evidence="4" type="ORF">ENKNEFLB_03447</name>
</gene>
<dbReference type="Proteomes" id="UP000679307">
    <property type="component" value="Chromosome"/>
</dbReference>
<dbReference type="Pfam" id="PF00583">
    <property type="entry name" value="Acetyltransf_1"/>
    <property type="match status" value="1"/>
</dbReference>
<keyword evidence="1 4" id="KW-0808">Transferase</keyword>
<dbReference type="InterPro" id="IPR016181">
    <property type="entry name" value="Acyl_CoA_acyltransferase"/>
</dbReference>
<dbReference type="PANTHER" id="PTHR43877">
    <property type="entry name" value="AMINOALKYLPHOSPHONATE N-ACETYLTRANSFERASE-RELATED-RELATED"/>
    <property type="match status" value="1"/>
</dbReference>
<dbReference type="InterPro" id="IPR000182">
    <property type="entry name" value="GNAT_dom"/>
</dbReference>
<feature type="domain" description="N-acetyltransferase" evidence="3">
    <location>
        <begin position="12"/>
        <end position="158"/>
    </location>
</feature>
<keyword evidence="5" id="KW-1185">Reference proteome</keyword>
<dbReference type="PANTHER" id="PTHR43877:SF2">
    <property type="entry name" value="AMINOALKYLPHOSPHONATE N-ACETYLTRANSFERASE-RELATED"/>
    <property type="match status" value="1"/>
</dbReference>
<evidence type="ECO:0000259" key="3">
    <source>
        <dbReference type="PROSITE" id="PS51186"/>
    </source>
</evidence>
<dbReference type="SUPFAM" id="SSF55729">
    <property type="entry name" value="Acyl-CoA N-acyltransferases (Nat)"/>
    <property type="match status" value="1"/>
</dbReference>
<organism evidence="4 5">
    <name type="scientific">Nocardioides aquaticus</name>
    <dbReference type="NCBI Taxonomy" id="160826"/>
    <lineage>
        <taxon>Bacteria</taxon>
        <taxon>Bacillati</taxon>
        <taxon>Actinomycetota</taxon>
        <taxon>Actinomycetes</taxon>
        <taxon>Propionibacteriales</taxon>
        <taxon>Nocardioidaceae</taxon>
        <taxon>Nocardioides</taxon>
    </lineage>
</organism>